<dbReference type="InterPro" id="IPR012093">
    <property type="entry name" value="Pirin"/>
</dbReference>
<dbReference type="CDD" id="cd02247">
    <property type="entry name" value="cupin_pirin_C"/>
    <property type="match status" value="1"/>
</dbReference>
<comment type="cofactor">
    <cofactor evidence="2">
        <name>Fe cation</name>
        <dbReference type="ChEBI" id="CHEBI:24875"/>
    </cofactor>
    <text evidence="2">Binds 1 Fe cation per subunit.</text>
</comment>
<evidence type="ECO:0000313" key="7">
    <source>
        <dbReference type="EMBL" id="WCO66939.1"/>
    </source>
</evidence>
<evidence type="ECO:0000259" key="6">
    <source>
        <dbReference type="Pfam" id="PF05726"/>
    </source>
</evidence>
<dbReference type="Pfam" id="PF05726">
    <property type="entry name" value="Pirin_C"/>
    <property type="match status" value="1"/>
</dbReference>
<dbReference type="PANTHER" id="PTHR13903:SF8">
    <property type="entry name" value="PIRIN"/>
    <property type="match status" value="1"/>
</dbReference>
<dbReference type="RefSeq" id="WP_272736461.1">
    <property type="nucleotide sequence ID" value="NZ_CP116942.1"/>
</dbReference>
<evidence type="ECO:0000259" key="5">
    <source>
        <dbReference type="Pfam" id="PF02678"/>
    </source>
</evidence>
<dbReference type="EMBL" id="CP116942">
    <property type="protein sequence ID" value="WCO66939.1"/>
    <property type="molecule type" value="Genomic_DNA"/>
</dbReference>
<gene>
    <name evidence="7" type="ORF">PO878_20815</name>
</gene>
<dbReference type="Gene3D" id="2.60.120.10">
    <property type="entry name" value="Jelly Rolls"/>
    <property type="match status" value="2"/>
</dbReference>
<dbReference type="AlphaFoldDB" id="A0AAF0BW23"/>
<dbReference type="InterPro" id="IPR008778">
    <property type="entry name" value="Pirin_C_dom"/>
</dbReference>
<feature type="compositionally biased region" description="Basic and acidic residues" evidence="4">
    <location>
        <begin position="332"/>
        <end position="346"/>
    </location>
</feature>
<dbReference type="Pfam" id="PF02678">
    <property type="entry name" value="Pirin"/>
    <property type="match status" value="1"/>
</dbReference>
<organism evidence="7 8">
    <name type="scientific">Iamia majanohamensis</name>
    <dbReference type="NCBI Taxonomy" id="467976"/>
    <lineage>
        <taxon>Bacteria</taxon>
        <taxon>Bacillati</taxon>
        <taxon>Actinomycetota</taxon>
        <taxon>Acidimicrobiia</taxon>
        <taxon>Acidimicrobiales</taxon>
        <taxon>Iamiaceae</taxon>
        <taxon>Iamia</taxon>
    </lineage>
</organism>
<reference evidence="7" key="1">
    <citation type="submission" date="2023-01" db="EMBL/GenBank/DDBJ databases">
        <title>The diversity of Class Acidimicrobiia in South China Sea sediment environments and the proposal of Iamia marina sp. nov., a novel species of the genus Iamia.</title>
        <authorList>
            <person name="He Y."/>
            <person name="Tian X."/>
        </authorList>
    </citation>
    <scope>NUCLEOTIDE SEQUENCE</scope>
    <source>
        <strain evidence="7">DSM 19957</strain>
    </source>
</reference>
<dbReference type="CDD" id="cd02909">
    <property type="entry name" value="cupin_pirin_N"/>
    <property type="match status" value="1"/>
</dbReference>
<dbReference type="InterPro" id="IPR003829">
    <property type="entry name" value="Pirin_N_dom"/>
</dbReference>
<dbReference type="SUPFAM" id="SSF51182">
    <property type="entry name" value="RmlC-like cupins"/>
    <property type="match status" value="1"/>
</dbReference>
<feature type="domain" description="Pirin N-terminal" evidence="5">
    <location>
        <begin position="65"/>
        <end position="139"/>
    </location>
</feature>
<dbReference type="KEGG" id="ima:PO878_20815"/>
<feature type="domain" description="Pirin C-terminal" evidence="6">
    <location>
        <begin position="207"/>
        <end position="311"/>
    </location>
</feature>
<name>A0AAF0BW23_9ACTN</name>
<comment type="similarity">
    <text evidence="1 3">Belongs to the pirin family.</text>
</comment>
<feature type="binding site" evidence="2">
    <location>
        <position position="117"/>
    </location>
    <ligand>
        <name>Fe cation</name>
        <dbReference type="ChEBI" id="CHEBI:24875"/>
    </ligand>
</feature>
<protein>
    <submittedName>
        <fullName evidence="7">Pirin family protein</fullName>
    </submittedName>
</protein>
<dbReference type="InterPro" id="IPR014710">
    <property type="entry name" value="RmlC-like_jellyroll"/>
</dbReference>
<feature type="binding site" evidence="2">
    <location>
        <position position="73"/>
    </location>
    <ligand>
        <name>Fe cation</name>
        <dbReference type="ChEBI" id="CHEBI:24875"/>
    </ligand>
</feature>
<evidence type="ECO:0000256" key="2">
    <source>
        <dbReference type="PIRSR" id="PIRSR006232-1"/>
    </source>
</evidence>
<evidence type="ECO:0000313" key="8">
    <source>
        <dbReference type="Proteomes" id="UP001216390"/>
    </source>
</evidence>
<feature type="binding site" evidence="2">
    <location>
        <position position="75"/>
    </location>
    <ligand>
        <name>Fe cation</name>
        <dbReference type="ChEBI" id="CHEBI:24875"/>
    </ligand>
</feature>
<accession>A0AAF0BW23</accession>
<sequence length="359" mass="38637">MDDPVLQTVDLGPQWPTIDPFLFCAHHDDAYPAGNDDLGPDAPLDGRDIGMDFEGRDGWRMYHGSKVPGFPPHPHRGFETVTYVRKGLIDHADSLGAAARFGRGDVQWLTAGGGIQHSEMFPLLDRGGPNPLELFQIWLNLPAADKLVDAHFTMFWDEDVPRLHLGDGDGPGGEVTVIAGRLPGADAPPSPPPASWAGRDEADVAIWHIRLDAGGAWTMPAAAGPDTVRTLYVFDGHDLSIAGHDEVLGRDTGAVVQAGADVDLSSAEGVEVLVLQGRPLGEPVARYGPFVMTTRAEVQQAFDDYQATQFGGWPWADDDPVHPRDQVRFARHADGRVEERPLDGHQPDAGPVETAATAG</sequence>
<dbReference type="GO" id="GO:0046872">
    <property type="term" value="F:metal ion binding"/>
    <property type="evidence" value="ECO:0007669"/>
    <property type="project" value="UniProtKB-KW"/>
</dbReference>
<dbReference type="InterPro" id="IPR011051">
    <property type="entry name" value="RmlC_Cupin_sf"/>
</dbReference>
<keyword evidence="8" id="KW-1185">Reference proteome</keyword>
<dbReference type="PANTHER" id="PTHR13903">
    <property type="entry name" value="PIRIN-RELATED"/>
    <property type="match status" value="1"/>
</dbReference>
<evidence type="ECO:0000256" key="3">
    <source>
        <dbReference type="RuleBase" id="RU003457"/>
    </source>
</evidence>
<evidence type="ECO:0000256" key="4">
    <source>
        <dbReference type="SAM" id="MobiDB-lite"/>
    </source>
</evidence>
<keyword evidence="2" id="KW-0408">Iron</keyword>
<proteinExistence type="inferred from homology"/>
<feature type="binding site" evidence="2">
    <location>
        <position position="119"/>
    </location>
    <ligand>
        <name>Fe cation</name>
        <dbReference type="ChEBI" id="CHEBI:24875"/>
    </ligand>
</feature>
<keyword evidence="2" id="KW-0479">Metal-binding</keyword>
<evidence type="ECO:0000256" key="1">
    <source>
        <dbReference type="ARBA" id="ARBA00008416"/>
    </source>
</evidence>
<feature type="region of interest" description="Disordered" evidence="4">
    <location>
        <begin position="332"/>
        <end position="359"/>
    </location>
</feature>
<dbReference type="Proteomes" id="UP001216390">
    <property type="component" value="Chromosome"/>
</dbReference>